<feature type="transmembrane region" description="Helical" evidence="1">
    <location>
        <begin position="26"/>
        <end position="48"/>
    </location>
</feature>
<dbReference type="Proteomes" id="UP000653454">
    <property type="component" value="Unassembled WGS sequence"/>
</dbReference>
<dbReference type="InterPro" id="IPR000477">
    <property type="entry name" value="RT_dom"/>
</dbReference>
<feature type="transmembrane region" description="Helical" evidence="1">
    <location>
        <begin position="154"/>
        <end position="173"/>
    </location>
</feature>
<reference evidence="3" key="1">
    <citation type="submission" date="2020-11" db="EMBL/GenBank/DDBJ databases">
        <authorList>
            <person name="Whiteford S."/>
        </authorList>
    </citation>
    <scope>NUCLEOTIDE SEQUENCE</scope>
</reference>
<gene>
    <name evidence="3" type="ORF">PLXY2_LOCUS17017</name>
</gene>
<keyword evidence="1" id="KW-1133">Transmembrane helix</keyword>
<dbReference type="Pfam" id="PF00078">
    <property type="entry name" value="RVT_1"/>
    <property type="match status" value="1"/>
</dbReference>
<comment type="caution">
    <text evidence="3">The sequence shown here is derived from an EMBL/GenBank/DDBJ whole genome shotgun (WGS) entry which is preliminary data.</text>
</comment>
<feature type="domain" description="Reverse transcriptase" evidence="2">
    <location>
        <begin position="1"/>
        <end position="165"/>
    </location>
</feature>
<name>A0A8S4GG17_PLUXY</name>
<dbReference type="PANTHER" id="PTHR33332">
    <property type="entry name" value="REVERSE TRANSCRIPTASE DOMAIN-CONTAINING PROTEIN"/>
    <property type="match status" value="1"/>
</dbReference>
<keyword evidence="1" id="KW-0812">Transmembrane</keyword>
<sequence length="280" mass="31574">MDAGYQVDTAFFDFRKAFDVVNNDLLLIKLASFGFDTGLLKFIASYLANRRQYVKLGPYCSDGYHTRSGVSQGSTIGPTLFALMVNDLPKVLQVCKCLMYADDLKIYTSIKSTVDCVRSKLEFDAITWGPYEAKYIVMMERLQRKFARYIFRRVYGYYPFLYPSLFVIGMVGMETLEVRRAVHTVLHYLRLLRGGVDNPAALSGVGLWAPARGGRPRRTACARPPALAPVVEVTTIRGQNAPTVRAIRHINNFLERCQDADIHHTTLPSLIRLCKVVLSS</sequence>
<dbReference type="EMBL" id="CAJHNJ030000860">
    <property type="protein sequence ID" value="CAG9138764.1"/>
    <property type="molecule type" value="Genomic_DNA"/>
</dbReference>
<keyword evidence="1" id="KW-0472">Membrane</keyword>
<dbReference type="AlphaFoldDB" id="A0A8S4GG17"/>
<evidence type="ECO:0000259" key="2">
    <source>
        <dbReference type="PROSITE" id="PS50878"/>
    </source>
</evidence>
<organism evidence="3 4">
    <name type="scientific">Plutella xylostella</name>
    <name type="common">Diamondback moth</name>
    <name type="synonym">Plutella maculipennis</name>
    <dbReference type="NCBI Taxonomy" id="51655"/>
    <lineage>
        <taxon>Eukaryota</taxon>
        <taxon>Metazoa</taxon>
        <taxon>Ecdysozoa</taxon>
        <taxon>Arthropoda</taxon>
        <taxon>Hexapoda</taxon>
        <taxon>Insecta</taxon>
        <taxon>Pterygota</taxon>
        <taxon>Neoptera</taxon>
        <taxon>Endopterygota</taxon>
        <taxon>Lepidoptera</taxon>
        <taxon>Glossata</taxon>
        <taxon>Ditrysia</taxon>
        <taxon>Yponomeutoidea</taxon>
        <taxon>Plutellidae</taxon>
        <taxon>Plutella</taxon>
    </lineage>
</organism>
<evidence type="ECO:0000313" key="3">
    <source>
        <dbReference type="EMBL" id="CAG9138764.1"/>
    </source>
</evidence>
<protein>
    <submittedName>
        <fullName evidence="3">(diamondback moth) hypothetical protein</fullName>
    </submittedName>
</protein>
<dbReference type="PROSITE" id="PS50878">
    <property type="entry name" value="RT_POL"/>
    <property type="match status" value="1"/>
</dbReference>
<keyword evidence="4" id="KW-1185">Reference proteome</keyword>
<accession>A0A8S4GG17</accession>
<evidence type="ECO:0000256" key="1">
    <source>
        <dbReference type="SAM" id="Phobius"/>
    </source>
</evidence>
<proteinExistence type="predicted"/>
<evidence type="ECO:0000313" key="4">
    <source>
        <dbReference type="Proteomes" id="UP000653454"/>
    </source>
</evidence>